<dbReference type="PANTHER" id="PTHR31527">
    <property type="entry name" value="RE64534P"/>
    <property type="match status" value="1"/>
</dbReference>
<keyword evidence="2" id="KW-0489">Methyltransferase</keyword>
<dbReference type="GO" id="GO:0032259">
    <property type="term" value="P:methylation"/>
    <property type="evidence" value="ECO:0007669"/>
    <property type="project" value="UniProtKB-KW"/>
</dbReference>
<keyword evidence="2" id="KW-0808">Transferase</keyword>
<feature type="domain" description="DUF1989" evidence="1">
    <location>
        <begin position="4"/>
        <end position="169"/>
    </location>
</feature>
<organism evidence="2">
    <name type="scientific">hydrothermal vent metagenome</name>
    <dbReference type="NCBI Taxonomy" id="652676"/>
    <lineage>
        <taxon>unclassified sequences</taxon>
        <taxon>metagenomes</taxon>
        <taxon>ecological metagenomes</taxon>
    </lineage>
</organism>
<dbReference type="EMBL" id="CZQD01000022">
    <property type="protein sequence ID" value="CUS56410.1"/>
    <property type="molecule type" value="Genomic_DNA"/>
</dbReference>
<dbReference type="GO" id="GO:0008168">
    <property type="term" value="F:methyltransferase activity"/>
    <property type="evidence" value="ECO:0007669"/>
    <property type="project" value="UniProtKB-KW"/>
</dbReference>
<name>A0A160TXN2_9ZZZZ</name>
<evidence type="ECO:0000259" key="1">
    <source>
        <dbReference type="Pfam" id="PF09347"/>
    </source>
</evidence>
<dbReference type="InterPro" id="IPR018959">
    <property type="entry name" value="DUF1989"/>
</dbReference>
<gene>
    <name evidence="2" type="ORF">MGWOODY_Hyp405</name>
</gene>
<dbReference type="AlphaFoldDB" id="A0A160TXN2"/>
<evidence type="ECO:0000313" key="2">
    <source>
        <dbReference type="EMBL" id="CUS56410.1"/>
    </source>
</evidence>
<proteinExistence type="predicted"/>
<dbReference type="GO" id="GO:0004047">
    <property type="term" value="F:aminomethyltransferase activity"/>
    <property type="evidence" value="ECO:0007669"/>
    <property type="project" value="UniProtKB-EC"/>
</dbReference>
<dbReference type="PANTHER" id="PTHR31527:SF0">
    <property type="entry name" value="RE64534P"/>
    <property type="match status" value="1"/>
</dbReference>
<protein>
    <submittedName>
        <fullName evidence="2">Urea carboxylase-related aminomethyltransferase</fullName>
        <ecNumber evidence="2">2.1.2.10</ecNumber>
    </submittedName>
</protein>
<accession>A0A160TXN2</accession>
<reference evidence="2" key="1">
    <citation type="submission" date="2015-10" db="EMBL/GenBank/DDBJ databases">
        <authorList>
            <person name="Gilbert D.G."/>
        </authorList>
    </citation>
    <scope>NUCLEOTIDE SEQUENCE</scope>
</reference>
<dbReference type="EC" id="2.1.2.10" evidence="2"/>
<dbReference type="Pfam" id="PF09347">
    <property type="entry name" value="DUF1989"/>
    <property type="match status" value="1"/>
</dbReference>
<sequence>MSHRIPPKSGTAFILRKGERLTVTDPEGEQVSDMVAYNLDDRKEVISSGRSLDYAGRMFLTTGDMLYSNRSRDMLKIVEDEVGRHDFTLTPCSKDTFRKLYNEADPQGGCQENLEAALAEYGIGPDDIPIAFNIFMHVATDPQTGEIKVLPPLSKAGQSITFEACMDLLIGMTSCSAGESNNFRYKPIDYEIVQAVD</sequence>